<organism evidence="3 4">
    <name type="scientific">Cladosporium halotolerans</name>
    <dbReference type="NCBI Taxonomy" id="1052096"/>
    <lineage>
        <taxon>Eukaryota</taxon>
        <taxon>Fungi</taxon>
        <taxon>Dikarya</taxon>
        <taxon>Ascomycota</taxon>
        <taxon>Pezizomycotina</taxon>
        <taxon>Dothideomycetes</taxon>
        <taxon>Dothideomycetidae</taxon>
        <taxon>Cladosporiales</taxon>
        <taxon>Cladosporiaceae</taxon>
        <taxon>Cladosporium</taxon>
    </lineage>
</organism>
<evidence type="ECO:0000256" key="1">
    <source>
        <dbReference type="SAM" id="MobiDB-lite"/>
    </source>
</evidence>
<keyword evidence="4" id="KW-1185">Reference proteome</keyword>
<protein>
    <submittedName>
        <fullName evidence="3">Uncharacterized protein</fullName>
    </submittedName>
</protein>
<dbReference type="EMBL" id="JAAQHG020000010">
    <property type="protein sequence ID" value="KAL1587516.1"/>
    <property type="molecule type" value="Genomic_DNA"/>
</dbReference>
<dbReference type="GeneID" id="96005371"/>
<gene>
    <name evidence="3" type="ORF">WHR41_03927</name>
</gene>
<keyword evidence="2" id="KW-0732">Signal</keyword>
<dbReference type="Proteomes" id="UP000803884">
    <property type="component" value="Unassembled WGS sequence"/>
</dbReference>
<reference evidence="3 4" key="1">
    <citation type="journal article" date="2020" name="Microbiol. Resour. Announc.">
        <title>Draft Genome Sequence of a Cladosporium Species Isolated from the Mesophotic Ascidian Didemnum maculosum.</title>
        <authorList>
            <person name="Gioti A."/>
            <person name="Siaperas R."/>
            <person name="Nikolaivits E."/>
            <person name="Le Goff G."/>
            <person name="Ouazzani J."/>
            <person name="Kotoulas G."/>
            <person name="Topakas E."/>
        </authorList>
    </citation>
    <scope>NUCLEOTIDE SEQUENCE [LARGE SCALE GENOMIC DNA]</scope>
    <source>
        <strain evidence="3 4">TM138-S3</strain>
    </source>
</reference>
<feature type="signal peptide" evidence="2">
    <location>
        <begin position="1"/>
        <end position="25"/>
    </location>
</feature>
<feature type="region of interest" description="Disordered" evidence="1">
    <location>
        <begin position="296"/>
        <end position="322"/>
    </location>
</feature>
<proteinExistence type="predicted"/>
<evidence type="ECO:0000313" key="4">
    <source>
        <dbReference type="Proteomes" id="UP000803884"/>
    </source>
</evidence>
<evidence type="ECO:0000256" key="2">
    <source>
        <dbReference type="SAM" id="SignalP"/>
    </source>
</evidence>
<comment type="caution">
    <text evidence="3">The sequence shown here is derived from an EMBL/GenBank/DDBJ whole genome shotgun (WGS) entry which is preliminary data.</text>
</comment>
<dbReference type="AlphaFoldDB" id="A0AB34KUN1"/>
<name>A0AB34KUN1_9PEZI</name>
<feature type="compositionally biased region" description="Basic and acidic residues" evidence="1">
    <location>
        <begin position="305"/>
        <end position="316"/>
    </location>
</feature>
<accession>A0AB34KUN1</accession>
<dbReference type="RefSeq" id="XP_069230621.1">
    <property type="nucleotide sequence ID" value="XM_069372533.1"/>
</dbReference>
<feature type="chain" id="PRO_5044248332" evidence="2">
    <location>
        <begin position="26"/>
        <end position="322"/>
    </location>
</feature>
<evidence type="ECO:0000313" key="3">
    <source>
        <dbReference type="EMBL" id="KAL1587516.1"/>
    </source>
</evidence>
<sequence>MPFLTMSLRWAVQASVLFLAASATAQSCFFPDGSASKHTPCSTAGHSSCCGADSFCLDNGLCYGGGIVSRGSCTDKTWGSDACAGYCRTESPDASIAITPCTNDGDNSTFTCGISSTNCQDSSKTFPLSGGNSLVLRPSQIASLIQPALESSTTTPSHLAASSNPANATTMYTSSQMAGLGCGLGLPLTFLLTVALCMLHKEKQKHAGPKLMYKLPDNHDEFLARSQPPPPRPLYSSHSGKFSVDSHAYSVRPTLGRENSVLTVDSGRTVAQPHSFLDRWDSTKGRGQAPAVVVHEMDGTSPHDPAVRFELSDKRFSKPGGT</sequence>